<comment type="caution">
    <text evidence="3">The sequence shown here is derived from an EMBL/GenBank/DDBJ whole genome shotgun (WGS) entry which is preliminary data.</text>
</comment>
<dbReference type="EMBL" id="JAHRIN010050769">
    <property type="protein sequence ID" value="MEQ2208846.1"/>
    <property type="molecule type" value="Genomic_DNA"/>
</dbReference>
<feature type="signal peptide" evidence="2">
    <location>
        <begin position="1"/>
        <end position="21"/>
    </location>
</feature>
<evidence type="ECO:0000256" key="1">
    <source>
        <dbReference type="SAM" id="MobiDB-lite"/>
    </source>
</evidence>
<name>A0ABV0RKZ4_9TELE</name>
<evidence type="ECO:0000313" key="3">
    <source>
        <dbReference type="EMBL" id="MEQ2208846.1"/>
    </source>
</evidence>
<evidence type="ECO:0000313" key="4">
    <source>
        <dbReference type="Proteomes" id="UP001434883"/>
    </source>
</evidence>
<keyword evidence="4" id="KW-1185">Reference proteome</keyword>
<feature type="region of interest" description="Disordered" evidence="1">
    <location>
        <begin position="37"/>
        <end position="70"/>
    </location>
</feature>
<evidence type="ECO:0000256" key="2">
    <source>
        <dbReference type="SAM" id="SignalP"/>
    </source>
</evidence>
<gene>
    <name evidence="3" type="ORF">XENOCAPTIV_017132</name>
</gene>
<protein>
    <submittedName>
        <fullName evidence="3">Uncharacterized protein</fullName>
    </submittedName>
</protein>
<accession>A0ABV0RKZ4</accession>
<proteinExistence type="predicted"/>
<sequence>MKHKHHVRLLLPHDVFLSCFTLPDMLLVKAADQASATASAETTERREEENPADLNCCNSGSRRNESKGTEQKLHCNNLLFLVFMLSTSYTLTLQHCNCIRKQQLDK</sequence>
<organism evidence="3 4">
    <name type="scientific">Xenoophorus captivus</name>
    <dbReference type="NCBI Taxonomy" id="1517983"/>
    <lineage>
        <taxon>Eukaryota</taxon>
        <taxon>Metazoa</taxon>
        <taxon>Chordata</taxon>
        <taxon>Craniata</taxon>
        <taxon>Vertebrata</taxon>
        <taxon>Euteleostomi</taxon>
        <taxon>Actinopterygii</taxon>
        <taxon>Neopterygii</taxon>
        <taxon>Teleostei</taxon>
        <taxon>Neoteleostei</taxon>
        <taxon>Acanthomorphata</taxon>
        <taxon>Ovalentaria</taxon>
        <taxon>Atherinomorphae</taxon>
        <taxon>Cyprinodontiformes</taxon>
        <taxon>Goodeidae</taxon>
        <taxon>Xenoophorus</taxon>
    </lineage>
</organism>
<feature type="chain" id="PRO_5047300520" evidence="2">
    <location>
        <begin position="22"/>
        <end position="106"/>
    </location>
</feature>
<dbReference type="Proteomes" id="UP001434883">
    <property type="component" value="Unassembled WGS sequence"/>
</dbReference>
<reference evidence="3 4" key="1">
    <citation type="submission" date="2021-06" db="EMBL/GenBank/DDBJ databases">
        <authorList>
            <person name="Palmer J.M."/>
        </authorList>
    </citation>
    <scope>NUCLEOTIDE SEQUENCE [LARGE SCALE GENOMIC DNA]</scope>
    <source>
        <strain evidence="3 4">XC_2019</strain>
        <tissue evidence="3">Muscle</tissue>
    </source>
</reference>
<keyword evidence="2" id="KW-0732">Signal</keyword>